<reference evidence="1 2" key="1">
    <citation type="submission" date="2021-08" db="EMBL/GenBank/DDBJ databases">
        <title>Draft Genome Sequence of Phanerochaete sordida strain YK-624.</title>
        <authorList>
            <person name="Mori T."/>
            <person name="Dohra H."/>
            <person name="Suzuki T."/>
            <person name="Kawagishi H."/>
            <person name="Hirai H."/>
        </authorList>
    </citation>
    <scope>NUCLEOTIDE SEQUENCE [LARGE SCALE GENOMIC DNA]</scope>
    <source>
        <strain evidence="1 2">YK-624</strain>
    </source>
</reference>
<gene>
    <name evidence="1" type="ORF">PsYK624_119930</name>
</gene>
<name>A0A9P3GLP8_9APHY</name>
<comment type="caution">
    <text evidence="1">The sequence shown here is derived from an EMBL/GenBank/DDBJ whole genome shotgun (WGS) entry which is preliminary data.</text>
</comment>
<evidence type="ECO:0000313" key="1">
    <source>
        <dbReference type="EMBL" id="GJE95805.1"/>
    </source>
</evidence>
<dbReference type="EMBL" id="BPQB01000052">
    <property type="protein sequence ID" value="GJE95805.1"/>
    <property type="molecule type" value="Genomic_DNA"/>
</dbReference>
<sequence>MAQSHDLDIELSLVRFRAVLAQRRATTSLSSKRAIQTSDLALQRGDVLWACSAGTKTHTVCTREALSCSKTSSPPCSASTRFCGHSKTT</sequence>
<keyword evidence="2" id="KW-1185">Reference proteome</keyword>
<dbReference type="AlphaFoldDB" id="A0A9P3GLP8"/>
<proteinExistence type="predicted"/>
<dbReference type="Proteomes" id="UP000703269">
    <property type="component" value="Unassembled WGS sequence"/>
</dbReference>
<protein>
    <submittedName>
        <fullName evidence="1">Uncharacterized protein</fullName>
    </submittedName>
</protein>
<accession>A0A9P3GLP8</accession>
<evidence type="ECO:0000313" key="2">
    <source>
        <dbReference type="Proteomes" id="UP000703269"/>
    </source>
</evidence>
<organism evidence="1 2">
    <name type="scientific">Phanerochaete sordida</name>
    <dbReference type="NCBI Taxonomy" id="48140"/>
    <lineage>
        <taxon>Eukaryota</taxon>
        <taxon>Fungi</taxon>
        <taxon>Dikarya</taxon>
        <taxon>Basidiomycota</taxon>
        <taxon>Agaricomycotina</taxon>
        <taxon>Agaricomycetes</taxon>
        <taxon>Polyporales</taxon>
        <taxon>Phanerochaetaceae</taxon>
        <taxon>Phanerochaete</taxon>
    </lineage>
</organism>